<gene>
    <name evidence="3" type="ORF">H9751_06715</name>
</gene>
<keyword evidence="2" id="KW-0812">Transmembrane</keyword>
<reference evidence="3" key="2">
    <citation type="submission" date="2021-04" db="EMBL/GenBank/DDBJ databases">
        <authorList>
            <person name="Gilroy R."/>
        </authorList>
    </citation>
    <scope>NUCLEOTIDE SEQUENCE</scope>
    <source>
        <strain evidence="3">ChiHjej13B12-4958</strain>
    </source>
</reference>
<name>A0A9D2QDI5_9CORY</name>
<evidence type="ECO:0000256" key="1">
    <source>
        <dbReference type="SAM" id="MobiDB-lite"/>
    </source>
</evidence>
<feature type="region of interest" description="Disordered" evidence="1">
    <location>
        <begin position="32"/>
        <end position="51"/>
    </location>
</feature>
<feature type="transmembrane region" description="Helical" evidence="2">
    <location>
        <begin position="88"/>
        <end position="111"/>
    </location>
</feature>
<reference evidence="3" key="1">
    <citation type="journal article" date="2021" name="PeerJ">
        <title>Extensive microbial diversity within the chicken gut microbiome revealed by metagenomics and culture.</title>
        <authorList>
            <person name="Gilroy R."/>
            <person name="Ravi A."/>
            <person name="Getino M."/>
            <person name="Pursley I."/>
            <person name="Horton D.L."/>
            <person name="Alikhan N.F."/>
            <person name="Baker D."/>
            <person name="Gharbi K."/>
            <person name="Hall N."/>
            <person name="Watson M."/>
            <person name="Adriaenssens E.M."/>
            <person name="Foster-Nyarko E."/>
            <person name="Jarju S."/>
            <person name="Secka A."/>
            <person name="Antonio M."/>
            <person name="Oren A."/>
            <person name="Chaudhuri R.R."/>
            <person name="La Ragione R."/>
            <person name="Hildebrand F."/>
            <person name="Pallen M.J."/>
        </authorList>
    </citation>
    <scope>NUCLEOTIDE SEQUENCE</scope>
    <source>
        <strain evidence="3">ChiHjej13B12-4958</strain>
    </source>
</reference>
<keyword evidence="2" id="KW-0472">Membrane</keyword>
<comment type="caution">
    <text evidence="3">The sequence shown here is derived from an EMBL/GenBank/DDBJ whole genome shotgun (WGS) entry which is preliminary data.</text>
</comment>
<evidence type="ECO:0000313" key="4">
    <source>
        <dbReference type="Proteomes" id="UP000823858"/>
    </source>
</evidence>
<sequence>MNAQHDPGAPAAPVPELKDVLGTRAALLSPAPTPLPRIGIPGTTPETPADGLRRDAEMRENLHGTTQDLRLIADARARAVTKVSTPMAATVLTILTLIGALLLAALGTWIFDIGVAWEVG</sequence>
<organism evidence="3 4">
    <name type="scientific">Candidatus Corynebacterium faecigallinarum</name>
    <dbReference type="NCBI Taxonomy" id="2838528"/>
    <lineage>
        <taxon>Bacteria</taxon>
        <taxon>Bacillati</taxon>
        <taxon>Actinomycetota</taxon>
        <taxon>Actinomycetes</taxon>
        <taxon>Mycobacteriales</taxon>
        <taxon>Corynebacteriaceae</taxon>
        <taxon>Corynebacterium</taxon>
    </lineage>
</organism>
<evidence type="ECO:0000256" key="2">
    <source>
        <dbReference type="SAM" id="Phobius"/>
    </source>
</evidence>
<dbReference type="Proteomes" id="UP000823858">
    <property type="component" value="Unassembled WGS sequence"/>
</dbReference>
<dbReference type="AlphaFoldDB" id="A0A9D2QDI5"/>
<keyword evidence="2" id="KW-1133">Transmembrane helix</keyword>
<accession>A0A9D2QDI5</accession>
<evidence type="ECO:0000313" key="3">
    <source>
        <dbReference type="EMBL" id="HJC85218.1"/>
    </source>
</evidence>
<dbReference type="EMBL" id="DWVP01000016">
    <property type="protein sequence ID" value="HJC85218.1"/>
    <property type="molecule type" value="Genomic_DNA"/>
</dbReference>
<proteinExistence type="predicted"/>
<protein>
    <submittedName>
        <fullName evidence="3">Uncharacterized protein</fullName>
    </submittedName>
</protein>